<keyword evidence="2" id="KW-0812">Transmembrane</keyword>
<reference evidence="4 5" key="1">
    <citation type="journal article" date="2018" name="Mol. Biol. Evol.">
        <title>Analysis of the draft genome of the red seaweed Gracilariopsis chorda provides insights into genome size evolution in Rhodophyta.</title>
        <authorList>
            <person name="Lee J."/>
            <person name="Yang E.C."/>
            <person name="Graf L."/>
            <person name="Yang J.H."/>
            <person name="Qiu H."/>
            <person name="Zel Zion U."/>
            <person name="Chan C.X."/>
            <person name="Stephens T.G."/>
            <person name="Weber A.P.M."/>
            <person name="Boo G.H."/>
            <person name="Boo S.M."/>
            <person name="Kim K.M."/>
            <person name="Shin Y."/>
            <person name="Jung M."/>
            <person name="Lee S.J."/>
            <person name="Yim H.S."/>
            <person name="Lee J.H."/>
            <person name="Bhattacharya D."/>
            <person name="Yoon H.S."/>
        </authorList>
    </citation>
    <scope>NUCLEOTIDE SEQUENCE [LARGE SCALE GENOMIC DNA]</scope>
    <source>
        <strain evidence="4 5">SKKU-2015</strain>
        <tissue evidence="4">Whole body</tissue>
    </source>
</reference>
<feature type="compositionally biased region" description="Polar residues" evidence="1">
    <location>
        <begin position="356"/>
        <end position="366"/>
    </location>
</feature>
<evidence type="ECO:0000256" key="1">
    <source>
        <dbReference type="SAM" id="MobiDB-lite"/>
    </source>
</evidence>
<name>A0A2V3IWV2_9FLOR</name>
<dbReference type="AlphaFoldDB" id="A0A2V3IWV2"/>
<evidence type="ECO:0000256" key="3">
    <source>
        <dbReference type="SAM" id="SignalP"/>
    </source>
</evidence>
<dbReference type="EMBL" id="NBIV01000035">
    <property type="protein sequence ID" value="PXF46628.1"/>
    <property type="molecule type" value="Genomic_DNA"/>
</dbReference>
<keyword evidence="2" id="KW-1133">Transmembrane helix</keyword>
<feature type="transmembrane region" description="Helical" evidence="2">
    <location>
        <begin position="274"/>
        <end position="295"/>
    </location>
</feature>
<organism evidence="4 5">
    <name type="scientific">Gracilariopsis chorda</name>
    <dbReference type="NCBI Taxonomy" id="448386"/>
    <lineage>
        <taxon>Eukaryota</taxon>
        <taxon>Rhodophyta</taxon>
        <taxon>Florideophyceae</taxon>
        <taxon>Rhodymeniophycidae</taxon>
        <taxon>Gracilariales</taxon>
        <taxon>Gracilariaceae</taxon>
        <taxon>Gracilariopsis</taxon>
    </lineage>
</organism>
<dbReference type="Proteomes" id="UP000247409">
    <property type="component" value="Unassembled WGS sequence"/>
</dbReference>
<feature type="signal peptide" evidence="3">
    <location>
        <begin position="1"/>
        <end position="22"/>
    </location>
</feature>
<dbReference type="OrthoDB" id="10437481at2759"/>
<evidence type="ECO:0000313" key="4">
    <source>
        <dbReference type="EMBL" id="PXF46628.1"/>
    </source>
</evidence>
<feature type="region of interest" description="Disordered" evidence="1">
    <location>
        <begin position="356"/>
        <end position="378"/>
    </location>
</feature>
<keyword evidence="2" id="KW-0472">Membrane</keyword>
<evidence type="ECO:0000256" key="2">
    <source>
        <dbReference type="SAM" id="Phobius"/>
    </source>
</evidence>
<keyword evidence="3" id="KW-0732">Signal</keyword>
<accession>A0A2V3IWV2</accession>
<evidence type="ECO:0000313" key="5">
    <source>
        <dbReference type="Proteomes" id="UP000247409"/>
    </source>
</evidence>
<proteinExistence type="predicted"/>
<feature type="chain" id="PRO_5016001028" evidence="3">
    <location>
        <begin position="23"/>
        <end position="378"/>
    </location>
</feature>
<protein>
    <submittedName>
        <fullName evidence="4">Uncharacterized protein</fullName>
    </submittedName>
</protein>
<sequence length="378" mass="41757">MWEVRLICFVTSLSLLFQCLRAQECTAPPDTDFDREPNFWCSLDAVVYITDECTTRIEEFIESPWAHGRLVRYIPHQKNQVIKEIRAFNMKDGLRTSLSVTAEADSANTNTAVIIRAPVSKQAVQIALQYQVENGVELFRSCEDTSSLFTTAAEGAAARYQLVKWSSGGKSAGEIKRLGALFSLTESPRMTYVEAPIRKPSEFDVATATNSSFPSEQIRVSHRGNSSGLEPASIMFYFVASLTRGSAICANTRNCEREAKIAKEKYKSDGLTKVMIGLGVALGVLVTVVGIGLWISCCKSLTKRKTGNMDNLPLSLRHFAYDTGDDKQNGQRRQWTKGINNTGRKEYLAIDLSPGNQLGSTPTIEQPNAKVASKDITE</sequence>
<gene>
    <name evidence="4" type="ORF">BWQ96_03617</name>
</gene>
<keyword evidence="5" id="KW-1185">Reference proteome</keyword>
<comment type="caution">
    <text evidence="4">The sequence shown here is derived from an EMBL/GenBank/DDBJ whole genome shotgun (WGS) entry which is preliminary data.</text>
</comment>